<name>A0A0G0DDQ0_9BACT</name>
<evidence type="ECO:0000256" key="1">
    <source>
        <dbReference type="ARBA" id="ARBA00004861"/>
    </source>
</evidence>
<comment type="pathway">
    <text evidence="1">Pyrimidine metabolism; UMP biosynthesis via de novo pathway; UMP from orotate: step 2/2.</text>
</comment>
<dbReference type="Pfam" id="PF00215">
    <property type="entry name" value="OMPdecase"/>
    <property type="match status" value="1"/>
</dbReference>
<dbReference type="GO" id="GO:0006207">
    <property type="term" value="P:'de novo' pyrimidine nucleobase biosynthetic process"/>
    <property type="evidence" value="ECO:0007669"/>
    <property type="project" value="InterPro"/>
</dbReference>
<evidence type="ECO:0000256" key="4">
    <source>
        <dbReference type="ARBA" id="ARBA00022975"/>
    </source>
</evidence>
<keyword evidence="3" id="KW-0210">Decarboxylase</keyword>
<dbReference type="SMART" id="SM00934">
    <property type="entry name" value="OMPdecase"/>
    <property type="match status" value="1"/>
</dbReference>
<dbReference type="InterPro" id="IPR011060">
    <property type="entry name" value="RibuloseP-bd_barrel"/>
</dbReference>
<proteinExistence type="inferred from homology"/>
<gene>
    <name evidence="9" type="ORF">UR56_C0014G0023</name>
</gene>
<dbReference type="GO" id="GO:0044205">
    <property type="term" value="P:'de novo' UMP biosynthetic process"/>
    <property type="evidence" value="ECO:0007669"/>
    <property type="project" value="UniProtKB-UniPathway"/>
</dbReference>
<evidence type="ECO:0000256" key="5">
    <source>
        <dbReference type="ARBA" id="ARBA00023239"/>
    </source>
</evidence>
<dbReference type="UniPathway" id="UPA00070">
    <property type="reaction ID" value="UER00120"/>
</dbReference>
<protein>
    <recommendedName>
        <fullName evidence="7">Orotidine-5'-phosphate decarboxylase</fullName>
        <ecNumber evidence="7">4.1.1.23</ecNumber>
    </recommendedName>
</protein>
<dbReference type="NCBIfam" id="TIGR02127">
    <property type="entry name" value="pyrF_sub2"/>
    <property type="match status" value="1"/>
</dbReference>
<dbReference type="EC" id="4.1.1.23" evidence="7"/>
<evidence type="ECO:0000256" key="2">
    <source>
        <dbReference type="ARBA" id="ARBA00008847"/>
    </source>
</evidence>
<evidence type="ECO:0000313" key="9">
    <source>
        <dbReference type="EMBL" id="KKP61390.1"/>
    </source>
</evidence>
<dbReference type="InterPro" id="IPR001754">
    <property type="entry name" value="OMPdeCOase_dom"/>
</dbReference>
<evidence type="ECO:0000256" key="7">
    <source>
        <dbReference type="NCBIfam" id="TIGR02127"/>
    </source>
</evidence>
<dbReference type="PANTHER" id="PTHR43375">
    <property type="entry name" value="OROTIDINE 5'-PHOSPHATE DECARBOXYLASE"/>
    <property type="match status" value="1"/>
</dbReference>
<dbReference type="InterPro" id="IPR013785">
    <property type="entry name" value="Aldolase_TIM"/>
</dbReference>
<dbReference type="InterPro" id="IPR011995">
    <property type="entry name" value="OMPdecase_type-2"/>
</dbReference>
<dbReference type="GO" id="GO:0004590">
    <property type="term" value="F:orotidine-5'-phosphate decarboxylase activity"/>
    <property type="evidence" value="ECO:0007669"/>
    <property type="project" value="UniProtKB-UniRule"/>
</dbReference>
<dbReference type="EMBL" id="LBPR01000014">
    <property type="protein sequence ID" value="KKP61390.1"/>
    <property type="molecule type" value="Genomic_DNA"/>
</dbReference>
<evidence type="ECO:0000256" key="6">
    <source>
        <dbReference type="ARBA" id="ARBA00049157"/>
    </source>
</evidence>
<comment type="caution">
    <text evidence="9">The sequence shown here is derived from an EMBL/GenBank/DDBJ whole genome shotgun (WGS) entry which is preliminary data.</text>
</comment>
<dbReference type="STRING" id="1618484.UR56_C0014G0023"/>
<dbReference type="Proteomes" id="UP000034004">
    <property type="component" value="Unassembled WGS sequence"/>
</dbReference>
<comment type="catalytic activity">
    <reaction evidence="6">
        <text>orotidine 5'-phosphate + H(+) = UMP + CO2</text>
        <dbReference type="Rhea" id="RHEA:11596"/>
        <dbReference type="ChEBI" id="CHEBI:15378"/>
        <dbReference type="ChEBI" id="CHEBI:16526"/>
        <dbReference type="ChEBI" id="CHEBI:57538"/>
        <dbReference type="ChEBI" id="CHEBI:57865"/>
        <dbReference type="EC" id="4.1.1.23"/>
    </reaction>
</comment>
<comment type="similarity">
    <text evidence="2">Belongs to the OMP decarboxylase family. Type 2 subfamily.</text>
</comment>
<dbReference type="PANTHER" id="PTHR43375:SF1">
    <property type="entry name" value="OROTIDINE 5'-PHOSPHATE DECARBOXYLASE"/>
    <property type="match status" value="1"/>
</dbReference>
<accession>A0A0G0DDQ0</accession>
<sequence length="273" mass="30521">MTFQEKLDKIVKKNKSLVCVGLDSDVTRLRQDFGEAKQLSFNKTIIEATHDLVCSYKLNTAFYESIGHEGINALKDTCDYLVQKYPEIPIIVDAKRADIGNTNKGYVQFIFTYLGADAVTLHPYLGEEAIRPFLDCKDKGIIILCKTSNPGSDEFQNLQVSIPSLYDRAKMVRPLYQIVAENVINKWNKNKNCLLVVGATYPGELKEVRKIVGDMTLLVPGIGAQGGDLEATLKVGLNSKKQGLIINSSRGIIFAENPREEAMKLRNEINKYL</sequence>
<evidence type="ECO:0000256" key="3">
    <source>
        <dbReference type="ARBA" id="ARBA00022793"/>
    </source>
</evidence>
<keyword evidence="4" id="KW-0665">Pyrimidine biosynthesis</keyword>
<organism evidence="9 10">
    <name type="scientific">Candidatus Roizmanbacteria bacterium GW2011_GWC2_34_23</name>
    <dbReference type="NCBI Taxonomy" id="1618484"/>
    <lineage>
        <taxon>Bacteria</taxon>
        <taxon>Candidatus Roizmaniibacteriota</taxon>
    </lineage>
</organism>
<evidence type="ECO:0000259" key="8">
    <source>
        <dbReference type="SMART" id="SM00934"/>
    </source>
</evidence>
<evidence type="ECO:0000313" key="10">
    <source>
        <dbReference type="Proteomes" id="UP000034004"/>
    </source>
</evidence>
<dbReference type="PATRIC" id="fig|1618484.3.peg.535"/>
<feature type="domain" description="Orotidine 5'-phosphate decarboxylase" evidence="8">
    <location>
        <begin position="17"/>
        <end position="265"/>
    </location>
</feature>
<dbReference type="Gene3D" id="3.20.20.70">
    <property type="entry name" value="Aldolase class I"/>
    <property type="match status" value="1"/>
</dbReference>
<dbReference type="SUPFAM" id="SSF51366">
    <property type="entry name" value="Ribulose-phoshate binding barrel"/>
    <property type="match status" value="1"/>
</dbReference>
<dbReference type="AlphaFoldDB" id="A0A0G0DDQ0"/>
<dbReference type="CDD" id="cd04725">
    <property type="entry name" value="OMP_decarboxylase_like"/>
    <property type="match status" value="1"/>
</dbReference>
<dbReference type="PROSITE" id="PS00156">
    <property type="entry name" value="OMPDECASE"/>
    <property type="match status" value="1"/>
</dbReference>
<dbReference type="InterPro" id="IPR018089">
    <property type="entry name" value="OMPdecase_AS"/>
</dbReference>
<reference evidence="9 10" key="1">
    <citation type="journal article" date="2015" name="Nature">
        <title>rRNA introns, odd ribosomes, and small enigmatic genomes across a large radiation of phyla.</title>
        <authorList>
            <person name="Brown C.T."/>
            <person name="Hug L.A."/>
            <person name="Thomas B.C."/>
            <person name="Sharon I."/>
            <person name="Castelle C.J."/>
            <person name="Singh A."/>
            <person name="Wilkins M.J."/>
            <person name="Williams K.H."/>
            <person name="Banfield J.F."/>
        </authorList>
    </citation>
    <scope>NUCLEOTIDE SEQUENCE [LARGE SCALE GENOMIC DNA]</scope>
</reference>
<keyword evidence="5" id="KW-0456">Lyase</keyword>